<proteinExistence type="predicted"/>
<reference evidence="2 3" key="1">
    <citation type="submission" date="2022-06" db="EMBL/GenBank/DDBJ databases">
        <authorList>
            <person name="Xuan X."/>
        </authorList>
    </citation>
    <scope>NUCLEOTIDE SEQUENCE [LARGE SCALE GENOMIC DNA]</scope>
    <source>
        <strain evidence="2 3">2V75</strain>
    </source>
</reference>
<dbReference type="RefSeq" id="WP_252741383.1">
    <property type="nucleotide sequence ID" value="NZ_JAMXIB010000006.1"/>
</dbReference>
<protein>
    <submittedName>
        <fullName evidence="2">DUF6090 family protein</fullName>
    </submittedName>
</protein>
<dbReference type="Pfam" id="PF19578">
    <property type="entry name" value="DUF6090"/>
    <property type="match status" value="1"/>
</dbReference>
<keyword evidence="1" id="KW-0472">Membrane</keyword>
<evidence type="ECO:0000256" key="1">
    <source>
        <dbReference type="SAM" id="Phobius"/>
    </source>
</evidence>
<comment type="caution">
    <text evidence="2">The sequence shown here is derived from an EMBL/GenBank/DDBJ whole genome shotgun (WGS) entry which is preliminary data.</text>
</comment>
<evidence type="ECO:0000313" key="2">
    <source>
        <dbReference type="EMBL" id="MCO5725007.1"/>
    </source>
</evidence>
<keyword evidence="3" id="KW-1185">Reference proteome</keyword>
<keyword evidence="1" id="KW-1133">Transmembrane helix</keyword>
<evidence type="ECO:0000313" key="3">
    <source>
        <dbReference type="Proteomes" id="UP001206312"/>
    </source>
</evidence>
<name>A0ABT1AZH6_9FLAO</name>
<keyword evidence="1" id="KW-0812">Transmembrane</keyword>
<organism evidence="2 3">
    <name type="scientific">Robiginitalea marina</name>
    <dbReference type="NCBI Taxonomy" id="2954105"/>
    <lineage>
        <taxon>Bacteria</taxon>
        <taxon>Pseudomonadati</taxon>
        <taxon>Bacteroidota</taxon>
        <taxon>Flavobacteriia</taxon>
        <taxon>Flavobacteriales</taxon>
        <taxon>Flavobacteriaceae</taxon>
        <taxon>Robiginitalea</taxon>
    </lineage>
</organism>
<accession>A0ABT1AZH6</accession>
<feature type="transmembrane region" description="Helical" evidence="1">
    <location>
        <begin position="12"/>
        <end position="30"/>
    </location>
</feature>
<dbReference type="InterPro" id="IPR045749">
    <property type="entry name" value="DUF6090"/>
</dbReference>
<sequence>MEKSKTGKYLKYAIGEIILVMIGILLALQVNNWNERRKDRIREQVILKQLQEDYQANLIQLEEKMTTRDRIIYSAMQLLKAFDQPAGVIRDSLVKELANAFHDPTYDPIENDLTSSGNLILIRNHKLKRLLSNWSSDVVGVREIETTWSNSVNGEFDLILSELGLGRDVSNSFMNDSQHLWLLDHNQESYKIEVGTSKLGAPLNEILSSRKLEGIVGSAITLNKAANLQSEALRLRILEILDLIKSELKK</sequence>
<dbReference type="EMBL" id="JAMXIB010000006">
    <property type="protein sequence ID" value="MCO5725007.1"/>
    <property type="molecule type" value="Genomic_DNA"/>
</dbReference>
<gene>
    <name evidence="2" type="ORF">NG653_09090</name>
</gene>
<dbReference type="Proteomes" id="UP001206312">
    <property type="component" value="Unassembled WGS sequence"/>
</dbReference>